<keyword evidence="3" id="KW-1185">Reference proteome</keyword>
<evidence type="ECO:0000313" key="2">
    <source>
        <dbReference type="EMBL" id="KAH3726614.1"/>
    </source>
</evidence>
<feature type="compositionally biased region" description="Polar residues" evidence="1">
    <location>
        <begin position="38"/>
        <end position="51"/>
    </location>
</feature>
<name>A0A9D4CL27_DREPO</name>
<dbReference type="AlphaFoldDB" id="A0A9D4CL27"/>
<evidence type="ECO:0000313" key="3">
    <source>
        <dbReference type="Proteomes" id="UP000828390"/>
    </source>
</evidence>
<reference evidence="2" key="2">
    <citation type="submission" date="2020-11" db="EMBL/GenBank/DDBJ databases">
        <authorList>
            <person name="McCartney M.A."/>
            <person name="Auch B."/>
            <person name="Kono T."/>
            <person name="Mallez S."/>
            <person name="Becker A."/>
            <person name="Gohl D.M."/>
            <person name="Silverstein K.A.T."/>
            <person name="Koren S."/>
            <person name="Bechman K.B."/>
            <person name="Herman A."/>
            <person name="Abrahante J.E."/>
            <person name="Garbe J."/>
        </authorList>
    </citation>
    <scope>NUCLEOTIDE SEQUENCE</scope>
    <source>
        <strain evidence="2">Duluth1</strain>
        <tissue evidence="2">Whole animal</tissue>
    </source>
</reference>
<comment type="caution">
    <text evidence="2">The sequence shown here is derived from an EMBL/GenBank/DDBJ whole genome shotgun (WGS) entry which is preliminary data.</text>
</comment>
<proteinExistence type="predicted"/>
<reference evidence="2" key="1">
    <citation type="journal article" date="2019" name="bioRxiv">
        <title>The Genome of the Zebra Mussel, Dreissena polymorpha: A Resource for Invasive Species Research.</title>
        <authorList>
            <person name="McCartney M.A."/>
            <person name="Auch B."/>
            <person name="Kono T."/>
            <person name="Mallez S."/>
            <person name="Zhang Y."/>
            <person name="Obille A."/>
            <person name="Becker A."/>
            <person name="Abrahante J.E."/>
            <person name="Garbe J."/>
            <person name="Badalamenti J.P."/>
            <person name="Herman A."/>
            <person name="Mangelson H."/>
            <person name="Liachko I."/>
            <person name="Sullivan S."/>
            <person name="Sone E.D."/>
            <person name="Koren S."/>
            <person name="Silverstein K.A.T."/>
            <person name="Beckman K.B."/>
            <person name="Gohl D.M."/>
        </authorList>
    </citation>
    <scope>NUCLEOTIDE SEQUENCE</scope>
    <source>
        <strain evidence="2">Duluth1</strain>
        <tissue evidence="2">Whole animal</tissue>
    </source>
</reference>
<organism evidence="2 3">
    <name type="scientific">Dreissena polymorpha</name>
    <name type="common">Zebra mussel</name>
    <name type="synonym">Mytilus polymorpha</name>
    <dbReference type="NCBI Taxonomy" id="45954"/>
    <lineage>
        <taxon>Eukaryota</taxon>
        <taxon>Metazoa</taxon>
        <taxon>Spiralia</taxon>
        <taxon>Lophotrochozoa</taxon>
        <taxon>Mollusca</taxon>
        <taxon>Bivalvia</taxon>
        <taxon>Autobranchia</taxon>
        <taxon>Heteroconchia</taxon>
        <taxon>Euheterodonta</taxon>
        <taxon>Imparidentia</taxon>
        <taxon>Neoheterodontei</taxon>
        <taxon>Myida</taxon>
        <taxon>Dreissenoidea</taxon>
        <taxon>Dreissenidae</taxon>
        <taxon>Dreissena</taxon>
    </lineage>
</organism>
<protein>
    <submittedName>
        <fullName evidence="2">Uncharacterized protein</fullName>
    </submittedName>
</protein>
<dbReference type="EMBL" id="JAIWYP010000012">
    <property type="protein sequence ID" value="KAH3726614.1"/>
    <property type="molecule type" value="Genomic_DNA"/>
</dbReference>
<feature type="region of interest" description="Disordered" evidence="1">
    <location>
        <begin position="20"/>
        <end position="51"/>
    </location>
</feature>
<dbReference type="Proteomes" id="UP000828390">
    <property type="component" value="Unassembled WGS sequence"/>
</dbReference>
<evidence type="ECO:0000256" key="1">
    <source>
        <dbReference type="SAM" id="MobiDB-lite"/>
    </source>
</evidence>
<gene>
    <name evidence="2" type="ORF">DPMN_052481</name>
</gene>
<accession>A0A9D4CL27</accession>
<sequence>MGPKVQYSLKKLSTVNTYLSGRRTAHAPRGQREPALSPDQTARITISEVSR</sequence>